<dbReference type="InterPro" id="IPR029052">
    <property type="entry name" value="Metallo-depent_PP-like"/>
</dbReference>
<proteinExistence type="predicted"/>
<name>A0A6B9ZKG1_9BACT</name>
<gene>
    <name evidence="2" type="ORF">GWR21_20440</name>
</gene>
<dbReference type="Proteomes" id="UP000476411">
    <property type="component" value="Chromosome"/>
</dbReference>
<dbReference type="Pfam" id="PF00149">
    <property type="entry name" value="Metallophos"/>
    <property type="match status" value="1"/>
</dbReference>
<dbReference type="AlphaFoldDB" id="A0A6B9ZKG1"/>
<evidence type="ECO:0000313" key="2">
    <source>
        <dbReference type="EMBL" id="QHS61884.1"/>
    </source>
</evidence>
<dbReference type="InterPro" id="IPR004843">
    <property type="entry name" value="Calcineurin-like_PHP"/>
</dbReference>
<keyword evidence="3" id="KW-1185">Reference proteome</keyword>
<accession>A0A6B9ZKG1</accession>
<dbReference type="RefSeq" id="WP_162333543.1">
    <property type="nucleotide sequence ID" value="NZ_CP048113.1"/>
</dbReference>
<dbReference type="PANTHER" id="PTHR46546">
    <property type="entry name" value="SHEWANELLA-LIKE PROTEIN PHOSPHATASE 1"/>
    <property type="match status" value="1"/>
</dbReference>
<sequence length="856" mass="98319">MRNYYILILCLLIAITEGIAQDRSKMILVIECSSGVAKDSVELTSVSSQREFVTRERSTLYLSQCPVTKVFNADAPLLITGRGEETATSFYCILEPGDSLVVSYKNDDIVLSGVGVEKNLLKRELLMITDAMKRPSNPFRYYTYSLDDYWEWNVYLDKQMSNALSLIEQRKNILSPKVYQLLKVETILHTQEQKHDKFRGLYSLYIKNGSVSGISREMLAQIFDKTFFNADFNWMRSQKIGLSGDLGFVKDLIERNGLYPREYDSLAGGAIGRLREYYEVGKKMYAGDALESFLIEMMTTEVIYDEGYKKGFGKQVDDLLQHFYSDPAIDLKAKQMVRSSEEKYRQKSVGAGAVFPSFSFRDKHGRYYKNQDFEGKFIIFNFNTEVEKKLDLSGIEDMLSNDPRMLVVNAKINKVGKGVHVKKTKNSKPYVTYNQLDLYPSPDDDISSLIKTFQLQERKNVFILNEKGTILANFPTDFDRSELRTMLKERLNVLADGPYIVKEGEQNASYEIGQHGDLTRVVCGKNSFIEVNTDILGKSFEIKLKDTIYSEPVEFDKPSKIMALSDIEGNFKSFRELLQANKVIDTNFRWCFDSGHLVINGDMFDRGEQVTECLWLIYKLEDEAREAGGYVHFILGNHEIMNLSGNHRYVKDKYKRNSKKIGRRYSGLFDEYSELGKWLRSKNIAEKVGDLLFVHGGISPEVCDLEITLHDMNAMAKNYYDKDTVAARSSDNRLAALYNVKISPFWYRQYYLENETKVTVSARGIDTTFRTPESVIDKTLKLYNVNHIVTGHTIIKGNTYGKYVTTHYSNKVINTDTHHAKGDTEALMFDRNVYYRVNKEGMRVLLFSQPAAYTLK</sequence>
<evidence type="ECO:0000313" key="3">
    <source>
        <dbReference type="Proteomes" id="UP000476411"/>
    </source>
</evidence>
<dbReference type="PANTHER" id="PTHR46546:SF4">
    <property type="entry name" value="SHEWANELLA-LIKE PROTEIN PHOSPHATASE 1"/>
    <property type="match status" value="1"/>
</dbReference>
<reference evidence="2 3" key="1">
    <citation type="submission" date="2020-01" db="EMBL/GenBank/DDBJ databases">
        <title>Complete genome sequence of Chitinophaga sp. H33E-04 isolated from quinoa roots.</title>
        <authorList>
            <person name="Weon H.-Y."/>
            <person name="Lee S.A."/>
        </authorList>
    </citation>
    <scope>NUCLEOTIDE SEQUENCE [LARGE SCALE GENOMIC DNA]</scope>
    <source>
        <strain evidence="2 3">H33E-04</strain>
    </source>
</reference>
<dbReference type="Gene3D" id="3.60.21.10">
    <property type="match status" value="1"/>
</dbReference>
<dbReference type="EMBL" id="CP048113">
    <property type="protein sequence ID" value="QHS61884.1"/>
    <property type="molecule type" value="Genomic_DNA"/>
</dbReference>
<dbReference type="GO" id="GO:0016787">
    <property type="term" value="F:hydrolase activity"/>
    <property type="evidence" value="ECO:0007669"/>
    <property type="project" value="InterPro"/>
</dbReference>
<organism evidence="2 3">
    <name type="scientific">Chitinophaga agri</name>
    <dbReference type="NCBI Taxonomy" id="2703787"/>
    <lineage>
        <taxon>Bacteria</taxon>
        <taxon>Pseudomonadati</taxon>
        <taxon>Bacteroidota</taxon>
        <taxon>Chitinophagia</taxon>
        <taxon>Chitinophagales</taxon>
        <taxon>Chitinophagaceae</taxon>
        <taxon>Chitinophaga</taxon>
    </lineage>
</organism>
<dbReference type="SUPFAM" id="SSF56300">
    <property type="entry name" value="Metallo-dependent phosphatases"/>
    <property type="match status" value="1"/>
</dbReference>
<evidence type="ECO:0000259" key="1">
    <source>
        <dbReference type="Pfam" id="PF00149"/>
    </source>
</evidence>
<dbReference type="KEGG" id="chih:GWR21_20440"/>
<feature type="domain" description="Calcineurin-like phosphoesterase" evidence="1">
    <location>
        <begin position="560"/>
        <end position="793"/>
    </location>
</feature>
<protein>
    <recommendedName>
        <fullName evidence="1">Calcineurin-like phosphoesterase domain-containing protein</fullName>
    </recommendedName>
</protein>